<dbReference type="InterPro" id="IPR004853">
    <property type="entry name" value="Sugar_P_trans_dom"/>
</dbReference>
<dbReference type="PANTHER" id="PTHR11132">
    <property type="entry name" value="SOLUTE CARRIER FAMILY 35"/>
    <property type="match status" value="1"/>
</dbReference>
<proteinExistence type="predicted"/>
<feature type="region of interest" description="Disordered" evidence="5">
    <location>
        <begin position="1"/>
        <end position="23"/>
    </location>
</feature>
<feature type="transmembrane region" description="Helical" evidence="6">
    <location>
        <begin position="284"/>
        <end position="308"/>
    </location>
</feature>
<evidence type="ECO:0000256" key="3">
    <source>
        <dbReference type="ARBA" id="ARBA00022989"/>
    </source>
</evidence>
<feature type="transmembrane region" description="Helical" evidence="6">
    <location>
        <begin position="77"/>
        <end position="95"/>
    </location>
</feature>
<feature type="transmembrane region" description="Helical" evidence="6">
    <location>
        <begin position="42"/>
        <end position="65"/>
    </location>
</feature>
<feature type="transmembrane region" description="Helical" evidence="6">
    <location>
        <begin position="107"/>
        <end position="124"/>
    </location>
</feature>
<dbReference type="Pfam" id="PF03151">
    <property type="entry name" value="TPT"/>
    <property type="match status" value="1"/>
</dbReference>
<evidence type="ECO:0000256" key="1">
    <source>
        <dbReference type="ARBA" id="ARBA00004141"/>
    </source>
</evidence>
<evidence type="ECO:0000256" key="5">
    <source>
        <dbReference type="SAM" id="MobiDB-lite"/>
    </source>
</evidence>
<feature type="transmembrane region" description="Helical" evidence="6">
    <location>
        <begin position="186"/>
        <end position="206"/>
    </location>
</feature>
<comment type="subcellular location">
    <subcellularLocation>
        <location evidence="1">Membrane</location>
        <topology evidence="1">Multi-pass membrane protein</topology>
    </subcellularLocation>
</comment>
<evidence type="ECO:0000259" key="7">
    <source>
        <dbReference type="Pfam" id="PF03151"/>
    </source>
</evidence>
<keyword evidence="4 6" id="KW-0472">Membrane</keyword>
<evidence type="ECO:0000256" key="4">
    <source>
        <dbReference type="ARBA" id="ARBA00023136"/>
    </source>
</evidence>
<protein>
    <recommendedName>
        <fullName evidence="7">Sugar phosphate transporter domain-containing protein</fullName>
    </recommendedName>
</protein>
<feature type="region of interest" description="Disordered" evidence="5">
    <location>
        <begin position="363"/>
        <end position="386"/>
    </location>
</feature>
<evidence type="ECO:0000256" key="6">
    <source>
        <dbReference type="SAM" id="Phobius"/>
    </source>
</evidence>
<feature type="transmembrane region" description="Helical" evidence="6">
    <location>
        <begin position="136"/>
        <end position="155"/>
    </location>
</feature>
<feature type="domain" description="Sugar phosphate transporter" evidence="7">
    <location>
        <begin position="57"/>
        <end position="331"/>
    </location>
</feature>
<feature type="transmembrane region" description="Helical" evidence="6">
    <location>
        <begin position="314"/>
        <end position="331"/>
    </location>
</feature>
<dbReference type="InterPro" id="IPR050186">
    <property type="entry name" value="TPT_transporter"/>
</dbReference>
<reference evidence="8" key="1">
    <citation type="submission" date="2017-07" db="EMBL/GenBank/DDBJ databases">
        <title>Taro Niue Genome Assembly and Annotation.</title>
        <authorList>
            <person name="Atibalentja N."/>
            <person name="Keating K."/>
            <person name="Fields C.J."/>
        </authorList>
    </citation>
    <scope>NUCLEOTIDE SEQUENCE</scope>
    <source>
        <strain evidence="8">Niue_2</strain>
        <tissue evidence="8">Leaf</tissue>
    </source>
</reference>
<dbReference type="AlphaFoldDB" id="A0A843WWZ4"/>
<feature type="transmembrane region" description="Helical" evidence="6">
    <location>
        <begin position="258"/>
        <end position="277"/>
    </location>
</feature>
<feature type="compositionally biased region" description="Basic and acidic residues" evidence="5">
    <location>
        <begin position="366"/>
        <end position="378"/>
    </location>
</feature>
<dbReference type="Proteomes" id="UP000652761">
    <property type="component" value="Unassembled WGS sequence"/>
</dbReference>
<sequence length="386" mass="41340">MSSDTGNPKEYSPFHCAADPPSSEERQGGRWAYVLGSFSQQVSVYGVAAGYCISAGLLSIINKWAIMEFPYPGALTALQYLTSVAGVVLCGRLGLLEHDPLDPRTMWRFLPAAAMFYLSIFTNSELLLHANVDTFIVFRSAVPILVAAGETLCLGQPWPSPRTWLALLTIFAGGLVYVATDYEFSPVAYGWAVAYLVSMAIDFVYIKHVVMTIGLNTWGLVLYNNLEALLLFPLELLIMGEMKEMKQGTNGAAGGSRLGAALPVGLSCLFGLSISFFGFSCRRAISATGFTVLGVVNKLLTVVINLLVWDKHSAPVGTAGLLVCMLGGILYQQSTTKPKEAAPAAAAGVAADEKGGDEEELGLLLDDGRKPGEEEKNVQKCMDGSE</sequence>
<dbReference type="GO" id="GO:0016020">
    <property type="term" value="C:membrane"/>
    <property type="evidence" value="ECO:0007669"/>
    <property type="project" value="UniProtKB-SubCell"/>
</dbReference>
<feature type="transmembrane region" description="Helical" evidence="6">
    <location>
        <begin position="162"/>
        <end position="180"/>
    </location>
</feature>
<dbReference type="OrthoDB" id="417037at2759"/>
<organism evidence="8 9">
    <name type="scientific">Colocasia esculenta</name>
    <name type="common">Wild taro</name>
    <name type="synonym">Arum esculentum</name>
    <dbReference type="NCBI Taxonomy" id="4460"/>
    <lineage>
        <taxon>Eukaryota</taxon>
        <taxon>Viridiplantae</taxon>
        <taxon>Streptophyta</taxon>
        <taxon>Embryophyta</taxon>
        <taxon>Tracheophyta</taxon>
        <taxon>Spermatophyta</taxon>
        <taxon>Magnoliopsida</taxon>
        <taxon>Liliopsida</taxon>
        <taxon>Araceae</taxon>
        <taxon>Aroideae</taxon>
        <taxon>Colocasieae</taxon>
        <taxon>Colocasia</taxon>
    </lineage>
</organism>
<name>A0A843WWZ4_COLES</name>
<keyword evidence="2 6" id="KW-0812">Transmembrane</keyword>
<gene>
    <name evidence="8" type="ORF">Taro_042609</name>
</gene>
<keyword evidence="9" id="KW-1185">Reference proteome</keyword>
<evidence type="ECO:0000313" key="8">
    <source>
        <dbReference type="EMBL" id="MQM09741.1"/>
    </source>
</evidence>
<dbReference type="EMBL" id="NMUH01004459">
    <property type="protein sequence ID" value="MQM09741.1"/>
    <property type="molecule type" value="Genomic_DNA"/>
</dbReference>
<evidence type="ECO:0000313" key="9">
    <source>
        <dbReference type="Proteomes" id="UP000652761"/>
    </source>
</evidence>
<evidence type="ECO:0000256" key="2">
    <source>
        <dbReference type="ARBA" id="ARBA00022692"/>
    </source>
</evidence>
<accession>A0A843WWZ4</accession>
<comment type="caution">
    <text evidence="8">The sequence shown here is derived from an EMBL/GenBank/DDBJ whole genome shotgun (WGS) entry which is preliminary data.</text>
</comment>
<keyword evidence="3 6" id="KW-1133">Transmembrane helix</keyword>